<evidence type="ECO:0000313" key="15">
    <source>
        <dbReference type="Proteomes" id="UP001139516"/>
    </source>
</evidence>
<evidence type="ECO:0000256" key="3">
    <source>
        <dbReference type="ARBA" id="ARBA00015308"/>
    </source>
</evidence>
<dbReference type="GO" id="GO:0005524">
    <property type="term" value="F:ATP binding"/>
    <property type="evidence" value="ECO:0007669"/>
    <property type="project" value="UniProtKB-KW"/>
</dbReference>
<dbReference type="CDD" id="cd00009">
    <property type="entry name" value="AAA"/>
    <property type="match status" value="1"/>
</dbReference>
<dbReference type="InterPro" id="IPR027417">
    <property type="entry name" value="P-loop_NTPase"/>
</dbReference>
<evidence type="ECO:0000256" key="5">
    <source>
        <dbReference type="ARBA" id="ARBA00022840"/>
    </source>
</evidence>
<dbReference type="InterPro" id="IPR025943">
    <property type="entry name" value="Sigma_54_int_dom_ATP-bd_2"/>
</dbReference>
<dbReference type="SMART" id="SM00065">
    <property type="entry name" value="GAF"/>
    <property type="match status" value="1"/>
</dbReference>
<comment type="function">
    <text evidence="1 12">Required for activation of most nif operons, which are directly involved in nitrogen fixation.</text>
</comment>
<dbReference type="RefSeq" id="WP_248667099.1">
    <property type="nucleotide sequence ID" value="NZ_JALPRX010000046.1"/>
</dbReference>
<dbReference type="InterPro" id="IPR025944">
    <property type="entry name" value="Sigma_54_int_dom_CS"/>
</dbReference>
<dbReference type="PRINTS" id="PR01590">
    <property type="entry name" value="HTHFIS"/>
</dbReference>
<dbReference type="PROSITE" id="PS50045">
    <property type="entry name" value="SIGMA54_INTERACT_4"/>
    <property type="match status" value="1"/>
</dbReference>
<keyword evidence="11 12" id="KW-0535">Nitrogen fixation</keyword>
<dbReference type="PROSITE" id="PS00675">
    <property type="entry name" value="SIGMA54_INTERACT_1"/>
    <property type="match status" value="1"/>
</dbReference>
<accession>A0A9X2BVF7</accession>
<sequence>MSAVPNAGKQVTVSRGSRRNTDLQGIYEISKILCQPAALPRVLKSTLGVLDSFFDMSLGLIALFDEAGDAELVVGTHLSDADARLRLAAIPERAIGQIVVTHIPLVLENAAADESYGRWDTTLWGPPGTPPGTRFSFIGVPIDVQDRATGVLIVARTWHDRPNLHPGGEVDFLRMVANLIGQTLRLHEALARDRERLIEDQRNLEKARRHAHPAAQPADIAGIIGSSPTISAVVEKVRVAAQRDVTVLLRGESGTGKELFARALHNISHRRDKPFVTLNCAALPESVLESELFGHEKGAFTGAMSLRKGRFELADGGTLFLDEIGEISPAFQAKLLRVLQEGEFERVGGTRTLKVNVRLVAATNRNLEEAVTKGAFRADLYYRISVVPIVLPALRDRRGDIPQLADEFLRRFNRENATEIVLDASAHALLMQCNFPGNVRELENCIRRTATLVPGHRITDHDFACRNDVCLSALLWKPSAPLVTLPVAPAARPAEPAHAAADLPCDKADACAVALQGGKGERERLMDAMERTGWVQAKAARLLGLTPRQIGYALRKHDIPIRKL</sequence>
<comment type="subunit">
    <text evidence="2 12">Interacts with sigma-54.</text>
</comment>
<keyword evidence="5" id="KW-0067">ATP-binding</keyword>
<comment type="caution">
    <text evidence="14">The sequence shown here is derived from an EMBL/GenBank/DDBJ whole genome shotgun (WGS) entry which is preliminary data.</text>
</comment>
<keyword evidence="10 12" id="KW-0804">Transcription</keyword>
<dbReference type="InterPro" id="IPR058031">
    <property type="entry name" value="AAA_lid_NorR"/>
</dbReference>
<evidence type="ECO:0000259" key="13">
    <source>
        <dbReference type="PROSITE" id="PS50045"/>
    </source>
</evidence>
<dbReference type="InterPro" id="IPR003593">
    <property type="entry name" value="AAA+_ATPase"/>
</dbReference>
<dbReference type="PANTHER" id="PTHR32071">
    <property type="entry name" value="TRANSCRIPTIONAL REGULATORY PROTEIN"/>
    <property type="match status" value="1"/>
</dbReference>
<dbReference type="NCBIfam" id="TIGR01817">
    <property type="entry name" value="nifA"/>
    <property type="match status" value="1"/>
</dbReference>
<evidence type="ECO:0000256" key="4">
    <source>
        <dbReference type="ARBA" id="ARBA00022741"/>
    </source>
</evidence>
<dbReference type="PANTHER" id="PTHR32071:SF117">
    <property type="entry name" value="PTS-DEPENDENT DIHYDROXYACETONE KINASE OPERON REGULATORY PROTEIN-RELATED"/>
    <property type="match status" value="1"/>
</dbReference>
<dbReference type="InterPro" id="IPR002078">
    <property type="entry name" value="Sigma_54_int"/>
</dbReference>
<dbReference type="GO" id="GO:0000160">
    <property type="term" value="P:phosphorelay signal transduction system"/>
    <property type="evidence" value="ECO:0007669"/>
    <property type="project" value="UniProtKB-UniRule"/>
</dbReference>
<dbReference type="Pfam" id="PF01590">
    <property type="entry name" value="GAF"/>
    <property type="match status" value="1"/>
</dbReference>
<dbReference type="FunFam" id="3.40.50.300:FF:000006">
    <property type="entry name" value="DNA-binding transcriptional regulator NtrC"/>
    <property type="match status" value="1"/>
</dbReference>
<dbReference type="Gene3D" id="3.30.450.40">
    <property type="match status" value="1"/>
</dbReference>
<keyword evidence="7 12" id="KW-0805">Transcription regulation</keyword>
<dbReference type="Gene3D" id="3.40.50.300">
    <property type="entry name" value="P-loop containing nucleotide triphosphate hydrolases"/>
    <property type="match status" value="1"/>
</dbReference>
<keyword evidence="4" id="KW-0547">Nucleotide-binding</keyword>
<dbReference type="AlphaFoldDB" id="A0A9X2BVF7"/>
<dbReference type="Pfam" id="PF02954">
    <property type="entry name" value="HTH_8"/>
    <property type="match status" value="1"/>
</dbReference>
<evidence type="ECO:0000256" key="1">
    <source>
        <dbReference type="ARBA" id="ARBA00002167"/>
    </source>
</evidence>
<keyword evidence="9 12" id="KW-0010">Activator</keyword>
<dbReference type="InterPro" id="IPR025662">
    <property type="entry name" value="Sigma_54_int_dom_ATP-bd_1"/>
</dbReference>
<dbReference type="GO" id="GO:0043565">
    <property type="term" value="F:sequence-specific DNA binding"/>
    <property type="evidence" value="ECO:0007669"/>
    <property type="project" value="InterPro"/>
</dbReference>
<dbReference type="InterPro" id="IPR010113">
    <property type="entry name" value="Nif-specific_regulatory_prot"/>
</dbReference>
<dbReference type="EMBL" id="JALPRX010000046">
    <property type="protein sequence ID" value="MCK8784976.1"/>
    <property type="molecule type" value="Genomic_DNA"/>
</dbReference>
<evidence type="ECO:0000256" key="8">
    <source>
        <dbReference type="ARBA" id="ARBA00023125"/>
    </source>
</evidence>
<organism evidence="14 15">
    <name type="scientific">Roseomonas acroporae</name>
    <dbReference type="NCBI Taxonomy" id="2937791"/>
    <lineage>
        <taxon>Bacteria</taxon>
        <taxon>Pseudomonadati</taxon>
        <taxon>Pseudomonadota</taxon>
        <taxon>Alphaproteobacteria</taxon>
        <taxon>Acetobacterales</taxon>
        <taxon>Roseomonadaceae</taxon>
        <taxon>Roseomonas</taxon>
    </lineage>
</organism>
<evidence type="ECO:0000256" key="2">
    <source>
        <dbReference type="ARBA" id="ARBA00011135"/>
    </source>
</evidence>
<dbReference type="Gene3D" id="1.10.8.60">
    <property type="match status" value="1"/>
</dbReference>
<dbReference type="SUPFAM" id="SSF55781">
    <property type="entry name" value="GAF domain-like"/>
    <property type="match status" value="1"/>
</dbReference>
<dbReference type="InterPro" id="IPR003018">
    <property type="entry name" value="GAF"/>
</dbReference>
<protein>
    <recommendedName>
        <fullName evidence="3 12">Nif-specific regulatory protein</fullName>
    </recommendedName>
</protein>
<evidence type="ECO:0000256" key="6">
    <source>
        <dbReference type="ARBA" id="ARBA00023012"/>
    </source>
</evidence>
<keyword evidence="15" id="KW-1185">Reference proteome</keyword>
<evidence type="ECO:0000256" key="12">
    <source>
        <dbReference type="RuleBase" id="RU368029"/>
    </source>
</evidence>
<evidence type="ECO:0000256" key="9">
    <source>
        <dbReference type="ARBA" id="ARBA00023159"/>
    </source>
</evidence>
<dbReference type="SUPFAM" id="SSF52540">
    <property type="entry name" value="P-loop containing nucleoside triphosphate hydrolases"/>
    <property type="match status" value="1"/>
</dbReference>
<gene>
    <name evidence="14" type="primary">nifA</name>
    <name evidence="14" type="ORF">M0638_11340</name>
</gene>
<dbReference type="InterPro" id="IPR029016">
    <property type="entry name" value="GAF-like_dom_sf"/>
</dbReference>
<reference evidence="14" key="1">
    <citation type="submission" date="2022-04" db="EMBL/GenBank/DDBJ databases">
        <title>Roseomonas acroporae sp. nov., isolated from coral Acropora digitifera.</title>
        <authorList>
            <person name="Sun H."/>
        </authorList>
    </citation>
    <scope>NUCLEOTIDE SEQUENCE</scope>
    <source>
        <strain evidence="14">NAR14</strain>
    </source>
</reference>
<evidence type="ECO:0000256" key="11">
    <source>
        <dbReference type="ARBA" id="ARBA00023231"/>
    </source>
</evidence>
<dbReference type="Pfam" id="PF25601">
    <property type="entry name" value="AAA_lid_14"/>
    <property type="match status" value="1"/>
</dbReference>
<evidence type="ECO:0000256" key="7">
    <source>
        <dbReference type="ARBA" id="ARBA00023015"/>
    </source>
</evidence>
<name>A0A9X2BVF7_9PROT</name>
<dbReference type="GO" id="GO:0009399">
    <property type="term" value="P:nitrogen fixation"/>
    <property type="evidence" value="ECO:0007669"/>
    <property type="project" value="UniProtKB-UniRule"/>
</dbReference>
<evidence type="ECO:0000313" key="14">
    <source>
        <dbReference type="EMBL" id="MCK8784976.1"/>
    </source>
</evidence>
<evidence type="ECO:0000256" key="10">
    <source>
        <dbReference type="ARBA" id="ARBA00023163"/>
    </source>
</evidence>
<proteinExistence type="predicted"/>
<feature type="domain" description="Sigma-54 factor interaction" evidence="13">
    <location>
        <begin position="223"/>
        <end position="451"/>
    </location>
</feature>
<dbReference type="PROSITE" id="PS00688">
    <property type="entry name" value="SIGMA54_INTERACT_3"/>
    <property type="match status" value="1"/>
</dbReference>
<dbReference type="InterPro" id="IPR002197">
    <property type="entry name" value="HTH_Fis"/>
</dbReference>
<keyword evidence="6 12" id="KW-0902">Two-component regulatory system</keyword>
<dbReference type="PROSITE" id="PS00676">
    <property type="entry name" value="SIGMA54_INTERACT_2"/>
    <property type="match status" value="1"/>
</dbReference>
<dbReference type="Proteomes" id="UP001139516">
    <property type="component" value="Unassembled WGS sequence"/>
</dbReference>
<dbReference type="Gene3D" id="1.10.10.60">
    <property type="entry name" value="Homeodomain-like"/>
    <property type="match status" value="1"/>
</dbReference>
<dbReference type="SMART" id="SM00382">
    <property type="entry name" value="AAA"/>
    <property type="match status" value="1"/>
</dbReference>
<dbReference type="GO" id="GO:0003700">
    <property type="term" value="F:DNA-binding transcription factor activity"/>
    <property type="evidence" value="ECO:0007669"/>
    <property type="project" value="UniProtKB-UniRule"/>
</dbReference>
<keyword evidence="8 12" id="KW-0238">DNA-binding</keyword>
<dbReference type="Pfam" id="PF00158">
    <property type="entry name" value="Sigma54_activat"/>
    <property type="match status" value="1"/>
</dbReference>